<comment type="caution">
    <text evidence="2">The sequence shown here is derived from an EMBL/GenBank/DDBJ whole genome shotgun (WGS) entry which is preliminary data.</text>
</comment>
<accession>A0A8S0UKV1</accession>
<dbReference type="Gramene" id="OE9A076724T1">
    <property type="protein sequence ID" value="OE9A076724C1"/>
    <property type="gene ID" value="OE9A076724"/>
</dbReference>
<proteinExistence type="predicted"/>
<evidence type="ECO:0000256" key="1">
    <source>
        <dbReference type="SAM" id="MobiDB-lite"/>
    </source>
</evidence>
<dbReference type="Proteomes" id="UP000594638">
    <property type="component" value="Unassembled WGS sequence"/>
</dbReference>
<dbReference type="AlphaFoldDB" id="A0A8S0UKV1"/>
<organism evidence="2 3">
    <name type="scientific">Olea europaea subsp. europaea</name>
    <dbReference type="NCBI Taxonomy" id="158383"/>
    <lineage>
        <taxon>Eukaryota</taxon>
        <taxon>Viridiplantae</taxon>
        <taxon>Streptophyta</taxon>
        <taxon>Embryophyta</taxon>
        <taxon>Tracheophyta</taxon>
        <taxon>Spermatophyta</taxon>
        <taxon>Magnoliopsida</taxon>
        <taxon>eudicotyledons</taxon>
        <taxon>Gunneridae</taxon>
        <taxon>Pentapetalae</taxon>
        <taxon>asterids</taxon>
        <taxon>lamiids</taxon>
        <taxon>Lamiales</taxon>
        <taxon>Oleaceae</taxon>
        <taxon>Oleeae</taxon>
        <taxon>Olea</taxon>
    </lineage>
</organism>
<sequence length="116" mass="12519">NGLEKESRRPFCYMPVWGGVSGHLGDTRAETPVDLPDSVCANTQAWGGCYPDILGGTRVFRAWRRLRPPGAETPALPRVQSPSLPQFNHEAKPQVSNGTEPEVLGGTFVPHAQSGP</sequence>
<gene>
    <name evidence="2" type="ORF">OLEA9_A076724</name>
</gene>
<protein>
    <submittedName>
        <fullName evidence="2">Uncharacterized protein</fullName>
    </submittedName>
</protein>
<dbReference type="EMBL" id="CACTIH010007977">
    <property type="protein sequence ID" value="CAA3018948.1"/>
    <property type="molecule type" value="Genomic_DNA"/>
</dbReference>
<feature type="non-terminal residue" evidence="2">
    <location>
        <position position="1"/>
    </location>
</feature>
<reference evidence="2 3" key="1">
    <citation type="submission" date="2019-12" db="EMBL/GenBank/DDBJ databases">
        <authorList>
            <person name="Alioto T."/>
            <person name="Alioto T."/>
            <person name="Gomez Garrido J."/>
        </authorList>
    </citation>
    <scope>NUCLEOTIDE SEQUENCE [LARGE SCALE GENOMIC DNA]</scope>
</reference>
<name>A0A8S0UKV1_OLEEU</name>
<keyword evidence="3" id="KW-1185">Reference proteome</keyword>
<evidence type="ECO:0000313" key="2">
    <source>
        <dbReference type="EMBL" id="CAA3018948.1"/>
    </source>
</evidence>
<evidence type="ECO:0000313" key="3">
    <source>
        <dbReference type="Proteomes" id="UP000594638"/>
    </source>
</evidence>
<feature type="region of interest" description="Disordered" evidence="1">
    <location>
        <begin position="69"/>
        <end position="116"/>
    </location>
</feature>